<keyword evidence="2" id="KW-0805">Transcription regulation</keyword>
<reference evidence="8 9" key="1">
    <citation type="submission" date="2023-08" db="EMBL/GenBank/DDBJ databases">
        <title>Black Yeasts Isolated from many extreme environments.</title>
        <authorList>
            <person name="Coleine C."/>
            <person name="Stajich J.E."/>
            <person name="Selbmann L."/>
        </authorList>
    </citation>
    <scope>NUCLEOTIDE SEQUENCE [LARGE SCALE GENOMIC DNA]</scope>
    <source>
        <strain evidence="8 9">CCFEE 5792</strain>
    </source>
</reference>
<evidence type="ECO:0000259" key="7">
    <source>
        <dbReference type="PROSITE" id="PS50048"/>
    </source>
</evidence>
<dbReference type="CDD" id="cd12148">
    <property type="entry name" value="fungal_TF_MHR"/>
    <property type="match status" value="1"/>
</dbReference>
<dbReference type="Proteomes" id="UP001358417">
    <property type="component" value="Unassembled WGS sequence"/>
</dbReference>
<dbReference type="AlphaFoldDB" id="A0AAV9NS76"/>
<dbReference type="PROSITE" id="PS50048">
    <property type="entry name" value="ZN2_CY6_FUNGAL_2"/>
    <property type="match status" value="1"/>
</dbReference>
<comment type="subcellular location">
    <subcellularLocation>
        <location evidence="1">Nucleus</location>
    </subcellularLocation>
</comment>
<dbReference type="InterPro" id="IPR036864">
    <property type="entry name" value="Zn2-C6_fun-type_DNA-bd_sf"/>
</dbReference>
<dbReference type="Gene3D" id="4.10.240.10">
    <property type="entry name" value="Zn(2)-C6 fungal-type DNA-binding domain"/>
    <property type="match status" value="1"/>
</dbReference>
<keyword evidence="3" id="KW-0238">DNA-binding</keyword>
<gene>
    <name evidence="8" type="ORF">LTR84_001017</name>
</gene>
<dbReference type="GO" id="GO:0008270">
    <property type="term" value="F:zinc ion binding"/>
    <property type="evidence" value="ECO:0007669"/>
    <property type="project" value="InterPro"/>
</dbReference>
<evidence type="ECO:0000313" key="9">
    <source>
        <dbReference type="Proteomes" id="UP001358417"/>
    </source>
</evidence>
<dbReference type="CDD" id="cd00067">
    <property type="entry name" value="GAL4"/>
    <property type="match status" value="1"/>
</dbReference>
<dbReference type="Pfam" id="PF00172">
    <property type="entry name" value="Zn_clus"/>
    <property type="match status" value="1"/>
</dbReference>
<dbReference type="PROSITE" id="PS00463">
    <property type="entry name" value="ZN2_CY6_FUNGAL_1"/>
    <property type="match status" value="1"/>
</dbReference>
<evidence type="ECO:0000256" key="6">
    <source>
        <dbReference type="SAM" id="MobiDB-lite"/>
    </source>
</evidence>
<feature type="region of interest" description="Disordered" evidence="6">
    <location>
        <begin position="1"/>
        <end position="26"/>
    </location>
</feature>
<feature type="compositionally biased region" description="Basic residues" evidence="6">
    <location>
        <begin position="11"/>
        <end position="26"/>
    </location>
</feature>
<dbReference type="GO" id="GO:0000981">
    <property type="term" value="F:DNA-binding transcription factor activity, RNA polymerase II-specific"/>
    <property type="evidence" value="ECO:0007669"/>
    <property type="project" value="InterPro"/>
</dbReference>
<dbReference type="SUPFAM" id="SSF57701">
    <property type="entry name" value="Zn2/Cys6 DNA-binding domain"/>
    <property type="match status" value="1"/>
</dbReference>
<accession>A0AAV9NS76</accession>
<dbReference type="RefSeq" id="XP_064712505.1">
    <property type="nucleotide sequence ID" value="XM_064844645.1"/>
</dbReference>
<evidence type="ECO:0000256" key="5">
    <source>
        <dbReference type="ARBA" id="ARBA00023242"/>
    </source>
</evidence>
<dbReference type="InterPro" id="IPR021858">
    <property type="entry name" value="Fun_TF"/>
</dbReference>
<feature type="region of interest" description="Disordered" evidence="6">
    <location>
        <begin position="244"/>
        <end position="277"/>
    </location>
</feature>
<evidence type="ECO:0000256" key="4">
    <source>
        <dbReference type="ARBA" id="ARBA00023163"/>
    </source>
</evidence>
<dbReference type="InterPro" id="IPR001138">
    <property type="entry name" value="Zn2Cys6_DnaBD"/>
</dbReference>
<dbReference type="EMBL" id="JAVRRD010000001">
    <property type="protein sequence ID" value="KAK5065181.1"/>
    <property type="molecule type" value="Genomic_DNA"/>
</dbReference>
<feature type="region of interest" description="Disordered" evidence="6">
    <location>
        <begin position="64"/>
        <end position="108"/>
    </location>
</feature>
<evidence type="ECO:0000313" key="8">
    <source>
        <dbReference type="EMBL" id="KAK5065181.1"/>
    </source>
</evidence>
<dbReference type="GO" id="GO:0045944">
    <property type="term" value="P:positive regulation of transcription by RNA polymerase II"/>
    <property type="evidence" value="ECO:0007669"/>
    <property type="project" value="TreeGrafter"/>
</dbReference>
<keyword evidence="5" id="KW-0539">Nucleus</keyword>
<feature type="compositionally biased region" description="Low complexity" evidence="6">
    <location>
        <begin position="66"/>
        <end position="85"/>
    </location>
</feature>
<sequence>MSLSSHDSSKKPTRTRERKPRGRGLRTRTGCLTCRKRHLKCNEAKPICGPCTRSNHPCVYADPNASSHSDSTSTSNSASKQTSTTPSMTNSTAPSVITNPDLDYPDPSESFELALRTSWSHRNASGDKPSHLASRATGWQARNVRHTSVPHSINGVEYDRIGGMPAHWTPIMDDLDSTRFSPGPPSLHSEMMSPSAPYGHTYGPVSIARSYTGSDDIPITSHPGSSRINPDAAVAKWFGQLAGDTDFRHGSPSSDADWAGRRRSNSYTQQPETMDASHSFTVDTQQYSPSTAEAGSQPSGISLVPRSEDQALAIESHQWRSKDVLTMTPREVEIFDNFVARISRWLDLFDPLQNFSTHIPHLAMHNIGLLNAILALSICHLSLTPSHVNKITPNRNDAVQYYHEALRYIQDAMKHDSYNRSDELLSTCLIISAYEMIDGSRKDWERHLQGFYRLQRSQLIHGESQGIKQAVWWAWLSQDLWAAFREKRKPYTSWTPTKDYSNMTPYEFAARSVHLMARVVSYCSQSEIDQGERNFKSRIAKADHLTSLLDEWHRNLPIEFSSLPMSSKAGSVFEPIWVHPPAFSVALQLHYAAKILLLCHRPALRGIGDFMTQQALLKTYTDAICGLASTLTDDASSIMSSQCLFIAGLCIQDPRERQEVVKLLKASRERAGWPFNPLSDHLQMIWNGSAESPLP</sequence>
<evidence type="ECO:0000256" key="2">
    <source>
        <dbReference type="ARBA" id="ARBA00023015"/>
    </source>
</evidence>
<evidence type="ECO:0000256" key="1">
    <source>
        <dbReference type="ARBA" id="ARBA00004123"/>
    </source>
</evidence>
<dbReference type="SMART" id="SM00066">
    <property type="entry name" value="GAL4"/>
    <property type="match status" value="1"/>
</dbReference>
<comment type="caution">
    <text evidence="8">The sequence shown here is derived from an EMBL/GenBank/DDBJ whole genome shotgun (WGS) entry which is preliminary data.</text>
</comment>
<evidence type="ECO:0000256" key="3">
    <source>
        <dbReference type="ARBA" id="ARBA00023125"/>
    </source>
</evidence>
<keyword evidence="4" id="KW-0804">Transcription</keyword>
<dbReference type="PANTHER" id="PTHR37534:SF3">
    <property type="entry name" value="ZN(II)2CYS6 TRANSCRIPTION FACTOR (EUROFUNG)"/>
    <property type="match status" value="1"/>
</dbReference>
<dbReference type="GO" id="GO:0000976">
    <property type="term" value="F:transcription cis-regulatory region binding"/>
    <property type="evidence" value="ECO:0007669"/>
    <property type="project" value="TreeGrafter"/>
</dbReference>
<dbReference type="GO" id="GO:0005634">
    <property type="term" value="C:nucleus"/>
    <property type="evidence" value="ECO:0007669"/>
    <property type="project" value="UniProtKB-SubCell"/>
</dbReference>
<feature type="compositionally biased region" description="Polar residues" evidence="6">
    <location>
        <begin position="265"/>
        <end position="277"/>
    </location>
</feature>
<dbReference type="Pfam" id="PF11951">
    <property type="entry name" value="Fungal_trans_2"/>
    <property type="match status" value="1"/>
</dbReference>
<organism evidence="8 9">
    <name type="scientific">Exophiala bonariae</name>
    <dbReference type="NCBI Taxonomy" id="1690606"/>
    <lineage>
        <taxon>Eukaryota</taxon>
        <taxon>Fungi</taxon>
        <taxon>Dikarya</taxon>
        <taxon>Ascomycota</taxon>
        <taxon>Pezizomycotina</taxon>
        <taxon>Eurotiomycetes</taxon>
        <taxon>Chaetothyriomycetidae</taxon>
        <taxon>Chaetothyriales</taxon>
        <taxon>Herpotrichiellaceae</taxon>
        <taxon>Exophiala</taxon>
    </lineage>
</organism>
<feature type="compositionally biased region" description="Polar residues" evidence="6">
    <location>
        <begin position="86"/>
        <end position="98"/>
    </location>
</feature>
<proteinExistence type="predicted"/>
<name>A0AAV9NS76_9EURO</name>
<keyword evidence="9" id="KW-1185">Reference proteome</keyword>
<protein>
    <recommendedName>
        <fullName evidence="7">Zn(2)-C6 fungal-type domain-containing protein</fullName>
    </recommendedName>
</protein>
<dbReference type="GeneID" id="89969239"/>
<dbReference type="PANTHER" id="PTHR37534">
    <property type="entry name" value="TRANSCRIPTIONAL ACTIVATOR PROTEIN UGA3"/>
    <property type="match status" value="1"/>
</dbReference>
<feature type="domain" description="Zn(2)-C6 fungal-type" evidence="7">
    <location>
        <begin position="30"/>
        <end position="60"/>
    </location>
</feature>